<evidence type="ECO:0000256" key="3">
    <source>
        <dbReference type="ARBA" id="ARBA00010865"/>
    </source>
</evidence>
<evidence type="ECO:0000313" key="20">
    <source>
        <dbReference type="Proteomes" id="UP000029448"/>
    </source>
</evidence>
<dbReference type="GO" id="GO:0055085">
    <property type="term" value="P:transmembrane transport"/>
    <property type="evidence" value="ECO:0007669"/>
    <property type="project" value="InterPro"/>
</dbReference>
<dbReference type="NCBIfam" id="TIGR04406">
    <property type="entry name" value="LPS_export_lptB"/>
    <property type="match status" value="1"/>
</dbReference>
<accession>A0A094YXW3</accession>
<evidence type="ECO:0000256" key="14">
    <source>
        <dbReference type="ARBA" id="ARBA00026081"/>
    </source>
</evidence>
<evidence type="ECO:0000313" key="21">
    <source>
        <dbReference type="Proteomes" id="UP000075411"/>
    </source>
</evidence>
<dbReference type="InterPro" id="IPR003593">
    <property type="entry name" value="AAA+_ATPase"/>
</dbReference>
<dbReference type="GO" id="GO:0005737">
    <property type="term" value="C:cytoplasm"/>
    <property type="evidence" value="ECO:0007669"/>
    <property type="project" value="UniProtKB-SubCell"/>
</dbReference>
<dbReference type="GO" id="GO:0043190">
    <property type="term" value="C:ATP-binding cassette (ABC) transporter complex"/>
    <property type="evidence" value="ECO:0007669"/>
    <property type="project" value="InterPro"/>
</dbReference>
<dbReference type="PROSITE" id="PS00211">
    <property type="entry name" value="ABC_TRANSPORTER_1"/>
    <property type="match status" value="1"/>
</dbReference>
<name>A0A094YXW3_9PROT</name>
<keyword evidence="8" id="KW-0997">Cell inner membrane</keyword>
<dbReference type="InterPro" id="IPR017871">
    <property type="entry name" value="ABC_transporter-like_CS"/>
</dbReference>
<dbReference type="Proteomes" id="UP000194565">
    <property type="component" value="Unassembled WGS sequence"/>
</dbReference>
<evidence type="ECO:0000313" key="22">
    <source>
        <dbReference type="Proteomes" id="UP000194565"/>
    </source>
</evidence>
<evidence type="ECO:0000256" key="12">
    <source>
        <dbReference type="ARBA" id="ARBA00023136"/>
    </source>
</evidence>
<evidence type="ECO:0000256" key="10">
    <source>
        <dbReference type="ARBA" id="ARBA00022840"/>
    </source>
</evidence>
<dbReference type="GeneID" id="89479415"/>
<dbReference type="OrthoDB" id="9806149at2"/>
<dbReference type="PANTHER" id="PTHR45772:SF10">
    <property type="entry name" value="LIPOPOLYSACCHARIDE EXPORT SYSTEM ATP-BINDING PROTEIN LPTB"/>
    <property type="match status" value="1"/>
</dbReference>
<dbReference type="Proteomes" id="UP000321800">
    <property type="component" value="Unassembled WGS sequence"/>
</dbReference>
<evidence type="ECO:0000313" key="16">
    <source>
        <dbReference type="EMBL" id="GEL49142.1"/>
    </source>
</evidence>
<keyword evidence="9" id="KW-0547">Nucleotide-binding</keyword>
<keyword evidence="7" id="KW-0963">Cytoplasm</keyword>
<comment type="similarity">
    <text evidence="3">Belongs to the ABC transporter superfamily. Outer membrane lipopolysaccharide export (TC 1.B.42) family.</text>
</comment>
<evidence type="ECO:0000256" key="11">
    <source>
        <dbReference type="ARBA" id="ARBA00022967"/>
    </source>
</evidence>
<dbReference type="AlphaFoldDB" id="A0A094YXW3"/>
<keyword evidence="5" id="KW-0813">Transport</keyword>
<dbReference type="EMBL" id="LHZT01000112">
    <property type="protein sequence ID" value="KXV58723.1"/>
    <property type="molecule type" value="Genomic_DNA"/>
</dbReference>
<dbReference type="Pfam" id="PF12399">
    <property type="entry name" value="BCA_ABC_TP_C"/>
    <property type="match status" value="1"/>
</dbReference>
<evidence type="ECO:0000256" key="7">
    <source>
        <dbReference type="ARBA" id="ARBA00022490"/>
    </source>
</evidence>
<dbReference type="InterPro" id="IPR032823">
    <property type="entry name" value="BCA_ABC_TP_C"/>
</dbReference>
<dbReference type="PROSITE" id="PS50893">
    <property type="entry name" value="ABC_TRANSPORTER_2"/>
    <property type="match status" value="1"/>
</dbReference>
<dbReference type="FunFam" id="3.40.50.300:FF:000151">
    <property type="entry name" value="Lipopolysaccharide ABC transporter ATP-binding protein"/>
    <property type="match status" value="1"/>
</dbReference>
<dbReference type="GO" id="GO:0016887">
    <property type="term" value="F:ATP hydrolysis activity"/>
    <property type="evidence" value="ECO:0007669"/>
    <property type="project" value="InterPro"/>
</dbReference>
<comment type="subunit">
    <text evidence="14">Component of the lipopolysaccharide transport and assembly complex. The LptBFG transporter is composed of two ATP-binding proteins (LptB) and two transmembrane proteins (LptF and LptG).</text>
</comment>
<reference evidence="16 23" key="4">
    <citation type="submission" date="2019-07" db="EMBL/GenBank/DDBJ databases">
        <title>Whole genome shotgun sequence of Acetobacter tropicalis NBRC 16470.</title>
        <authorList>
            <person name="Hosoyama A."/>
            <person name="Uohara A."/>
            <person name="Ohji S."/>
            <person name="Ichikawa N."/>
        </authorList>
    </citation>
    <scope>NUCLEOTIDE SEQUENCE [LARGE SCALE GENOMIC DNA]</scope>
    <source>
        <strain evidence="16 23">NBRC 16470</strain>
    </source>
</reference>
<organism evidence="17 20">
    <name type="scientific">Acetobacter tropicalis</name>
    <dbReference type="NCBI Taxonomy" id="104102"/>
    <lineage>
        <taxon>Bacteria</taxon>
        <taxon>Pseudomonadati</taxon>
        <taxon>Pseudomonadota</taxon>
        <taxon>Alphaproteobacteria</taxon>
        <taxon>Acetobacterales</taxon>
        <taxon>Acetobacteraceae</taxon>
        <taxon>Acetobacter</taxon>
    </lineage>
</organism>
<dbReference type="InterPro" id="IPR030921">
    <property type="entry name" value="LPS_export_LptB"/>
</dbReference>
<reference evidence="18 21" key="3">
    <citation type="submission" date="2015-06" db="EMBL/GenBank/DDBJ databases">
        <title>Improved classification and identification of acetic acid bacteria using matrix-assisted laser desorption/ionization time-of-flight mass spectrometry; Gluconobacter nephelii and Gluconobacter uchimurae are later heterotypic synonyms of Gluconobacter japonicus and Gluconobacter oxydans, respectively.</title>
        <authorList>
            <person name="Li L."/>
            <person name="Cleenwerck I."/>
            <person name="De Vuyst L."/>
            <person name="Vandamme P."/>
        </authorList>
    </citation>
    <scope>NUCLEOTIDE SEQUENCE [LARGE SCALE GENOMIC DNA]</scope>
    <source>
        <strain evidence="18 21">LMG 1663</strain>
    </source>
</reference>
<dbReference type="Gene3D" id="3.40.50.300">
    <property type="entry name" value="P-loop containing nucleotide triphosphate hydrolases"/>
    <property type="match status" value="1"/>
</dbReference>
<dbReference type="Pfam" id="PF00005">
    <property type="entry name" value="ABC_tran"/>
    <property type="match status" value="1"/>
</dbReference>
<evidence type="ECO:0000313" key="17">
    <source>
        <dbReference type="EMBL" id="KGB25544.1"/>
    </source>
</evidence>
<dbReference type="GO" id="GO:0005524">
    <property type="term" value="F:ATP binding"/>
    <property type="evidence" value="ECO:0007669"/>
    <property type="project" value="UniProtKB-KW"/>
</dbReference>
<evidence type="ECO:0000256" key="6">
    <source>
        <dbReference type="ARBA" id="ARBA00022475"/>
    </source>
</evidence>
<keyword evidence="6" id="KW-1003">Cell membrane</keyword>
<evidence type="ECO:0000313" key="19">
    <source>
        <dbReference type="EMBL" id="OUI85621.1"/>
    </source>
</evidence>
<dbReference type="Proteomes" id="UP000075411">
    <property type="component" value="Unassembled WGS sequence"/>
</dbReference>
<evidence type="ECO:0000256" key="5">
    <source>
        <dbReference type="ARBA" id="ARBA00022448"/>
    </source>
</evidence>
<evidence type="ECO:0000259" key="15">
    <source>
        <dbReference type="PROSITE" id="PS50893"/>
    </source>
</evidence>
<gene>
    <name evidence="18" type="ORF">AD947_05785</name>
    <name evidence="17" type="ORF">AtDm6_0739</name>
    <name evidence="16" type="ORF">ATR01nite_02170</name>
    <name evidence="19" type="ORF">HC62_09410</name>
</gene>
<keyword evidence="12" id="KW-0472">Membrane</keyword>
<dbReference type="Proteomes" id="UP000029448">
    <property type="component" value="Unassembled WGS sequence"/>
</dbReference>
<reference evidence="19 22" key="2">
    <citation type="submission" date="2014-06" db="EMBL/GenBank/DDBJ databases">
        <authorList>
            <person name="Ju J."/>
            <person name="Zhang J."/>
        </authorList>
    </citation>
    <scope>NUCLEOTIDE SEQUENCE [LARGE SCALE GENOMIC DNA]</scope>
    <source>
        <strain evidence="19">DmW_042</strain>
    </source>
</reference>
<dbReference type="SUPFAM" id="SSF52540">
    <property type="entry name" value="P-loop containing nucleoside triphosphate hydrolases"/>
    <property type="match status" value="1"/>
</dbReference>
<protein>
    <recommendedName>
        <fullName evidence="4">Lipopolysaccharide export system ATP-binding protein LptB</fullName>
    </recommendedName>
</protein>
<comment type="caution">
    <text evidence="17">The sequence shown here is derived from an EMBL/GenBank/DDBJ whole genome shotgun (WGS) entry which is preliminary data.</text>
</comment>
<evidence type="ECO:0000313" key="23">
    <source>
        <dbReference type="Proteomes" id="UP000321800"/>
    </source>
</evidence>
<dbReference type="InterPro" id="IPR003439">
    <property type="entry name" value="ABC_transporter-like_ATP-bd"/>
</dbReference>
<sequence>MTQEITWTAEETVEERIIGPEPATLNALHKPGHGLFAHGIGKSYKKREVVKNVSIEVHRGEAVGLLGPNGAGKTTSFYMIVGLVQPDTGSITLDGADITQLPMYRRARLGIGYLPQEASIFRGLNVEQNIMAALEVVEQDPDKREVMLDGLLSEFGISHLRRSPSLALSGGERRRLEIARALASQPHYILLDEPLAGIDPIAVGEIRDLVSHLKDRGIGVLITDHNVRETLEVIDRAYIMHSGQVLMQGVPEEIVAHEDVRRVYLGESFSL</sequence>
<dbReference type="PANTHER" id="PTHR45772">
    <property type="entry name" value="CONSERVED COMPONENT OF ABC TRANSPORTER FOR NATURAL AMINO ACIDS-RELATED"/>
    <property type="match status" value="1"/>
</dbReference>
<keyword evidence="10 17" id="KW-0067">ATP-binding</keyword>
<comment type="function">
    <text evidence="13">Part of the ABC transporter complex LptBFG involved in the translocation of lipopolysaccharide (LPS) from the inner membrane to the outer membrane. Probably responsible for energy coupling to the transport system.</text>
</comment>
<evidence type="ECO:0000256" key="13">
    <source>
        <dbReference type="ARBA" id="ARBA00024818"/>
    </source>
</evidence>
<feature type="domain" description="ABC transporter" evidence="15">
    <location>
        <begin position="35"/>
        <end position="267"/>
    </location>
</feature>
<dbReference type="CDD" id="cd03218">
    <property type="entry name" value="ABC_YhbG"/>
    <property type="match status" value="1"/>
</dbReference>
<evidence type="ECO:0000256" key="4">
    <source>
        <dbReference type="ARBA" id="ARBA00017803"/>
    </source>
</evidence>
<evidence type="ECO:0000256" key="2">
    <source>
        <dbReference type="ARBA" id="ARBA00004515"/>
    </source>
</evidence>
<reference evidence="17 20" key="1">
    <citation type="submission" date="2014-06" db="EMBL/GenBank/DDBJ databases">
        <title>Functional and comparative genomic analyses of the Drosophila gut microbiota identify candidate symbiosis factors.</title>
        <authorList>
            <person name="Newell P.D."/>
            <person name="Chaston J.M."/>
            <person name="Douglas A.E."/>
        </authorList>
    </citation>
    <scope>NUCLEOTIDE SEQUENCE [LARGE SCALE GENOMIC DNA]</scope>
    <source>
        <strain evidence="17 20">DmCS_006</strain>
    </source>
</reference>
<dbReference type="EMBL" id="BJVR01000001">
    <property type="protein sequence ID" value="GEL49142.1"/>
    <property type="molecule type" value="Genomic_DNA"/>
</dbReference>
<dbReference type="EMBL" id="JOMM01000029">
    <property type="protein sequence ID" value="OUI85621.1"/>
    <property type="molecule type" value="Genomic_DNA"/>
</dbReference>
<evidence type="ECO:0000313" key="18">
    <source>
        <dbReference type="EMBL" id="KXV58723.1"/>
    </source>
</evidence>
<keyword evidence="20" id="KW-1185">Reference proteome</keyword>
<evidence type="ECO:0000256" key="9">
    <source>
        <dbReference type="ARBA" id="ARBA00022741"/>
    </source>
</evidence>
<comment type="subcellular location">
    <subcellularLocation>
        <location evidence="2">Cell inner membrane</location>
        <topology evidence="2">Peripheral membrane protein</topology>
        <orientation evidence="2">Cytoplasmic side</orientation>
    </subcellularLocation>
    <subcellularLocation>
        <location evidence="1">Cytoplasm</location>
    </subcellularLocation>
</comment>
<evidence type="ECO:0000256" key="1">
    <source>
        <dbReference type="ARBA" id="ARBA00004496"/>
    </source>
</evidence>
<proteinExistence type="inferred from homology"/>
<dbReference type="RefSeq" id="WP_045542145.1">
    <property type="nucleotide sequence ID" value="NZ_BJVR01000001.1"/>
</dbReference>
<dbReference type="STRING" id="104102.AtDm6_0739"/>
<dbReference type="PATRIC" id="fig|104102.11.peg.1028"/>
<dbReference type="SMART" id="SM00382">
    <property type="entry name" value="AAA"/>
    <property type="match status" value="1"/>
</dbReference>
<keyword evidence="11" id="KW-1278">Translocase</keyword>
<dbReference type="InterPro" id="IPR027417">
    <property type="entry name" value="P-loop_NTPase"/>
</dbReference>
<dbReference type="InterPro" id="IPR051120">
    <property type="entry name" value="ABC_AA/LPS_Transport"/>
</dbReference>
<dbReference type="EMBL" id="JOKM01000018">
    <property type="protein sequence ID" value="KGB25544.1"/>
    <property type="molecule type" value="Genomic_DNA"/>
</dbReference>
<evidence type="ECO:0000256" key="8">
    <source>
        <dbReference type="ARBA" id="ARBA00022519"/>
    </source>
</evidence>